<dbReference type="Gene3D" id="4.10.1110.10">
    <property type="entry name" value="AN1-like Zinc finger"/>
    <property type="match status" value="2"/>
</dbReference>
<evidence type="ECO:0000313" key="9">
    <source>
        <dbReference type="Proteomes" id="UP000292052"/>
    </source>
</evidence>
<dbReference type="PANTHER" id="PTHR14677">
    <property type="entry name" value="ARSENITE INDUCUBLE RNA ASSOCIATED PROTEIN AIP-1-RELATED"/>
    <property type="match status" value="1"/>
</dbReference>
<evidence type="ECO:0000256" key="1">
    <source>
        <dbReference type="ARBA" id="ARBA00022723"/>
    </source>
</evidence>
<organism evidence="8 9">
    <name type="scientific">Asbolus verrucosus</name>
    <name type="common">Desert ironclad beetle</name>
    <dbReference type="NCBI Taxonomy" id="1661398"/>
    <lineage>
        <taxon>Eukaryota</taxon>
        <taxon>Metazoa</taxon>
        <taxon>Ecdysozoa</taxon>
        <taxon>Arthropoda</taxon>
        <taxon>Hexapoda</taxon>
        <taxon>Insecta</taxon>
        <taxon>Pterygota</taxon>
        <taxon>Neoptera</taxon>
        <taxon>Endopterygota</taxon>
        <taxon>Coleoptera</taxon>
        <taxon>Polyphaga</taxon>
        <taxon>Cucujiformia</taxon>
        <taxon>Tenebrionidae</taxon>
        <taxon>Pimeliinae</taxon>
        <taxon>Asbolus</taxon>
    </lineage>
</organism>
<dbReference type="SUPFAM" id="SSF118310">
    <property type="entry name" value="AN1-like Zinc finger"/>
    <property type="match status" value="2"/>
</dbReference>
<dbReference type="GO" id="GO:0043161">
    <property type="term" value="P:proteasome-mediated ubiquitin-dependent protein catabolic process"/>
    <property type="evidence" value="ECO:0007669"/>
    <property type="project" value="TreeGrafter"/>
</dbReference>
<evidence type="ECO:0000256" key="2">
    <source>
        <dbReference type="ARBA" id="ARBA00022737"/>
    </source>
</evidence>
<dbReference type="GO" id="GO:0005783">
    <property type="term" value="C:endoplasmic reticulum"/>
    <property type="evidence" value="ECO:0007669"/>
    <property type="project" value="TreeGrafter"/>
</dbReference>
<dbReference type="SMART" id="SM00154">
    <property type="entry name" value="ZnF_AN1"/>
    <property type="match status" value="2"/>
</dbReference>
<evidence type="ECO:0000256" key="4">
    <source>
        <dbReference type="ARBA" id="ARBA00022833"/>
    </source>
</evidence>
<evidence type="ECO:0000256" key="6">
    <source>
        <dbReference type="SAM" id="MobiDB-lite"/>
    </source>
</evidence>
<sequence length="232" mass="26304">MEFPDVGKHCSKPNCNKLDFLPIKCDVCSEIFCDEHYFYTNHSCSNAYQKDNQVPVCPLCNKPIPVAQGQEPDRIVGDHIDNDCQSDPAKNKRKVFINKCSVKGCKVKEVIPVLCNECSLNFCLKHRHPQDHHCQGKQAACRQKVLNAALSRQDNTNHQKSTSYTKHVRENTSEDEDLARALSLSMQEASNNVKSLTQEDLDLALARELQASEYHQSNTRSRNNSRDRCAVI</sequence>
<dbReference type="Proteomes" id="UP000292052">
    <property type="component" value="Unassembled WGS sequence"/>
</dbReference>
<dbReference type="InterPro" id="IPR035896">
    <property type="entry name" value="AN1-like_Znf"/>
</dbReference>
<dbReference type="InterPro" id="IPR000058">
    <property type="entry name" value="Znf_AN1"/>
</dbReference>
<dbReference type="InterPro" id="IPR003903">
    <property type="entry name" value="UIM_dom"/>
</dbReference>
<feature type="compositionally biased region" description="Polar residues" evidence="6">
    <location>
        <begin position="152"/>
        <end position="165"/>
    </location>
</feature>
<dbReference type="EMBL" id="QDEB01010838">
    <property type="protein sequence ID" value="RZC42113.1"/>
    <property type="molecule type" value="Genomic_DNA"/>
</dbReference>
<dbReference type="STRING" id="1661398.A0A482WCC7"/>
<dbReference type="FunFam" id="4.10.1110.10:FF:000003">
    <property type="entry name" value="AN1-type zinc finger protein 2B isoform X1"/>
    <property type="match status" value="1"/>
</dbReference>
<dbReference type="Pfam" id="PF25403">
    <property type="entry name" value="zf-C2H2_ZFAND2"/>
    <property type="match status" value="1"/>
</dbReference>
<reference evidence="8 9" key="1">
    <citation type="submission" date="2017-03" db="EMBL/GenBank/DDBJ databases">
        <title>Genome of the blue death feigning beetle - Asbolus verrucosus.</title>
        <authorList>
            <person name="Rider S.D."/>
        </authorList>
    </citation>
    <scope>NUCLEOTIDE SEQUENCE [LARGE SCALE GENOMIC DNA]</scope>
    <source>
        <strain evidence="8">Butters</strain>
        <tissue evidence="8">Head and leg muscle</tissue>
    </source>
</reference>
<feature type="domain" description="AN1-type" evidence="7">
    <location>
        <begin position="94"/>
        <end position="142"/>
    </location>
</feature>
<keyword evidence="9" id="KW-1185">Reference proteome</keyword>
<dbReference type="PROSITE" id="PS51039">
    <property type="entry name" value="ZF_AN1"/>
    <property type="match status" value="2"/>
</dbReference>
<evidence type="ECO:0000256" key="3">
    <source>
        <dbReference type="ARBA" id="ARBA00022771"/>
    </source>
</evidence>
<proteinExistence type="predicted"/>
<dbReference type="OrthoDB" id="431929at2759"/>
<feature type="domain" description="AN1-type" evidence="7">
    <location>
        <begin position="4"/>
        <end position="52"/>
    </location>
</feature>
<dbReference type="AlphaFoldDB" id="A0A482WCC7"/>
<dbReference type="PANTHER" id="PTHR14677:SF20">
    <property type="entry name" value="ZINC FINGER AN1-TYPE CONTAINING 2A-RELATED"/>
    <property type="match status" value="1"/>
</dbReference>
<dbReference type="Pfam" id="PF02809">
    <property type="entry name" value="UIM"/>
    <property type="match status" value="1"/>
</dbReference>
<gene>
    <name evidence="8" type="ORF">BDFB_004978</name>
</gene>
<name>A0A482WCC7_ASBVE</name>
<dbReference type="PROSITE" id="PS50330">
    <property type="entry name" value="UIM"/>
    <property type="match status" value="1"/>
</dbReference>
<dbReference type="GO" id="GO:0045047">
    <property type="term" value="P:protein targeting to ER"/>
    <property type="evidence" value="ECO:0007669"/>
    <property type="project" value="TreeGrafter"/>
</dbReference>
<evidence type="ECO:0000256" key="5">
    <source>
        <dbReference type="PROSITE-ProRule" id="PRU00449"/>
    </source>
</evidence>
<keyword evidence="2" id="KW-0677">Repeat</keyword>
<evidence type="ECO:0000259" key="7">
    <source>
        <dbReference type="PROSITE" id="PS51039"/>
    </source>
</evidence>
<comment type="caution">
    <text evidence="8">The sequence shown here is derived from an EMBL/GenBank/DDBJ whole genome shotgun (WGS) entry which is preliminary data.</text>
</comment>
<dbReference type="InterPro" id="IPR057357">
    <property type="entry name" value="Znf-C2H2_ZFAND2A/B"/>
</dbReference>
<protein>
    <submittedName>
        <fullName evidence="8">AN1-type zinc finger protein 2A</fullName>
    </submittedName>
</protein>
<keyword evidence="3 5" id="KW-0863">Zinc-finger</keyword>
<keyword evidence="1" id="KW-0479">Metal-binding</keyword>
<keyword evidence="4" id="KW-0862">Zinc</keyword>
<evidence type="ECO:0000313" key="8">
    <source>
        <dbReference type="EMBL" id="RZC42113.1"/>
    </source>
</evidence>
<dbReference type="GO" id="GO:0008270">
    <property type="term" value="F:zinc ion binding"/>
    <property type="evidence" value="ECO:0007669"/>
    <property type="project" value="UniProtKB-KW"/>
</dbReference>
<dbReference type="Pfam" id="PF01428">
    <property type="entry name" value="zf-AN1"/>
    <property type="match status" value="2"/>
</dbReference>
<feature type="region of interest" description="Disordered" evidence="6">
    <location>
        <begin position="152"/>
        <end position="175"/>
    </location>
</feature>
<dbReference type="SMART" id="SM00726">
    <property type="entry name" value="UIM"/>
    <property type="match status" value="1"/>
</dbReference>
<accession>A0A482WCC7</accession>